<evidence type="ECO:0000313" key="2">
    <source>
        <dbReference type="EMBL" id="KAJ8389383.1"/>
    </source>
</evidence>
<evidence type="ECO:0000256" key="1">
    <source>
        <dbReference type="SAM" id="MobiDB-lite"/>
    </source>
</evidence>
<reference evidence="2" key="1">
    <citation type="journal article" date="2023" name="Science">
        <title>Genome structures resolve the early diversification of teleost fishes.</title>
        <authorList>
            <person name="Parey E."/>
            <person name="Louis A."/>
            <person name="Montfort J."/>
            <person name="Bouchez O."/>
            <person name="Roques C."/>
            <person name="Iampietro C."/>
            <person name="Lluch J."/>
            <person name="Castinel A."/>
            <person name="Donnadieu C."/>
            <person name="Desvignes T."/>
            <person name="Floi Bucao C."/>
            <person name="Jouanno E."/>
            <person name="Wen M."/>
            <person name="Mejri S."/>
            <person name="Dirks R."/>
            <person name="Jansen H."/>
            <person name="Henkel C."/>
            <person name="Chen W.J."/>
            <person name="Zahm M."/>
            <person name="Cabau C."/>
            <person name="Klopp C."/>
            <person name="Thompson A.W."/>
            <person name="Robinson-Rechavi M."/>
            <person name="Braasch I."/>
            <person name="Lecointre G."/>
            <person name="Bobe J."/>
            <person name="Postlethwait J.H."/>
            <person name="Berthelot C."/>
            <person name="Roest Crollius H."/>
            <person name="Guiguen Y."/>
        </authorList>
    </citation>
    <scope>NUCLEOTIDE SEQUENCE</scope>
    <source>
        <strain evidence="2">NC1722</strain>
    </source>
</reference>
<accession>A0AAD7WAD4</accession>
<sequence>MSGSVHGAHELTVDGGHVRSRTLPGVKVRKSRQASWGRQGGKTDSSLGPGALARPRYATLPVETTMMRKTPSPPSHPGLEVRLDRATSTQPTYEHFSL</sequence>
<evidence type="ECO:0000313" key="3">
    <source>
        <dbReference type="Proteomes" id="UP001221898"/>
    </source>
</evidence>
<dbReference type="AlphaFoldDB" id="A0AAD7WAD4"/>
<keyword evidence="3" id="KW-1185">Reference proteome</keyword>
<feature type="region of interest" description="Disordered" evidence="1">
    <location>
        <begin position="1"/>
        <end position="53"/>
    </location>
</feature>
<organism evidence="2 3">
    <name type="scientific">Aldrovandia affinis</name>
    <dbReference type="NCBI Taxonomy" id="143900"/>
    <lineage>
        <taxon>Eukaryota</taxon>
        <taxon>Metazoa</taxon>
        <taxon>Chordata</taxon>
        <taxon>Craniata</taxon>
        <taxon>Vertebrata</taxon>
        <taxon>Euteleostomi</taxon>
        <taxon>Actinopterygii</taxon>
        <taxon>Neopterygii</taxon>
        <taxon>Teleostei</taxon>
        <taxon>Notacanthiformes</taxon>
        <taxon>Halosauridae</taxon>
        <taxon>Aldrovandia</taxon>
    </lineage>
</organism>
<comment type="caution">
    <text evidence="2">The sequence shown here is derived from an EMBL/GenBank/DDBJ whole genome shotgun (WGS) entry which is preliminary data.</text>
</comment>
<dbReference type="Proteomes" id="UP001221898">
    <property type="component" value="Unassembled WGS sequence"/>
</dbReference>
<protein>
    <submittedName>
        <fullName evidence="2">Uncharacterized protein</fullName>
    </submittedName>
</protein>
<dbReference type="EMBL" id="JAINUG010000183">
    <property type="protein sequence ID" value="KAJ8389383.1"/>
    <property type="molecule type" value="Genomic_DNA"/>
</dbReference>
<name>A0AAD7WAD4_9TELE</name>
<gene>
    <name evidence="2" type="ORF">AAFF_G00120910</name>
</gene>
<proteinExistence type="predicted"/>